<dbReference type="Proteomes" id="UP000681722">
    <property type="component" value="Unassembled WGS sequence"/>
</dbReference>
<feature type="compositionally biased region" description="Low complexity" evidence="1">
    <location>
        <begin position="108"/>
        <end position="120"/>
    </location>
</feature>
<organism evidence="2 4">
    <name type="scientific">Didymodactylos carnosus</name>
    <dbReference type="NCBI Taxonomy" id="1234261"/>
    <lineage>
        <taxon>Eukaryota</taxon>
        <taxon>Metazoa</taxon>
        <taxon>Spiralia</taxon>
        <taxon>Gnathifera</taxon>
        <taxon>Rotifera</taxon>
        <taxon>Eurotatoria</taxon>
        <taxon>Bdelloidea</taxon>
        <taxon>Philodinida</taxon>
        <taxon>Philodinidae</taxon>
        <taxon>Didymodactylos</taxon>
    </lineage>
</organism>
<dbReference type="EMBL" id="CAJNOQ010007335">
    <property type="protein sequence ID" value="CAF1165149.1"/>
    <property type="molecule type" value="Genomic_DNA"/>
</dbReference>
<dbReference type="Proteomes" id="UP000663829">
    <property type="component" value="Unassembled WGS sequence"/>
</dbReference>
<feature type="compositionally biased region" description="Acidic residues" evidence="1">
    <location>
        <begin position="62"/>
        <end position="72"/>
    </location>
</feature>
<feature type="region of interest" description="Disordered" evidence="1">
    <location>
        <begin position="1"/>
        <end position="127"/>
    </location>
</feature>
<feature type="region of interest" description="Disordered" evidence="1">
    <location>
        <begin position="258"/>
        <end position="296"/>
    </location>
</feature>
<dbReference type="AlphaFoldDB" id="A0A814TR70"/>
<evidence type="ECO:0000313" key="3">
    <source>
        <dbReference type="EMBL" id="CAF3928777.1"/>
    </source>
</evidence>
<dbReference type="EMBL" id="CAJOBC010007335">
    <property type="protein sequence ID" value="CAF3928777.1"/>
    <property type="molecule type" value="Genomic_DNA"/>
</dbReference>
<gene>
    <name evidence="2" type="ORF">GPM918_LOCUS21887</name>
    <name evidence="3" type="ORF">SRO942_LOCUS21885</name>
</gene>
<evidence type="ECO:0000313" key="2">
    <source>
        <dbReference type="EMBL" id="CAF1165149.1"/>
    </source>
</evidence>
<comment type="caution">
    <text evidence="2">The sequence shown here is derived from an EMBL/GenBank/DDBJ whole genome shotgun (WGS) entry which is preliminary data.</text>
</comment>
<evidence type="ECO:0000256" key="1">
    <source>
        <dbReference type="SAM" id="MobiDB-lite"/>
    </source>
</evidence>
<feature type="compositionally biased region" description="Acidic residues" evidence="1">
    <location>
        <begin position="17"/>
        <end position="28"/>
    </location>
</feature>
<feature type="compositionally biased region" description="Polar residues" evidence="1">
    <location>
        <begin position="29"/>
        <end position="53"/>
    </location>
</feature>
<sequence length="296" mass="32648">MTKKAQVLSRVASQPDALEEEASGDDNDGNSGRRSRSGVTMSTTTNNKFVTQKTSKRGFSFNDDDEEDEEETQTGTDHFGRSGSFRKTVRRRSPGGAQNEESRSPVTSSASDGSNSAGSNYTTTVPNDVLRDLTSSIKGQISDLGRSVMSMARQTKELMKQKKLDYETDPNGTYLKELMYEGHNLLLLPGVTSADFGRNVLSELFSDDELASHTMPSLHRRKRRPSAIQNRFCISQKFFTTYYELRLVKTFRDKCSNVKGKVRRQHSSTRAATGGLEDDGGRGVNHENDGGNGGGF</sequence>
<keyword evidence="4" id="KW-1185">Reference proteome</keyword>
<feature type="compositionally biased region" description="Basic and acidic residues" evidence="1">
    <location>
        <begin position="279"/>
        <end position="289"/>
    </location>
</feature>
<protein>
    <submittedName>
        <fullName evidence="2">Uncharacterized protein</fullName>
    </submittedName>
</protein>
<reference evidence="2" key="1">
    <citation type="submission" date="2021-02" db="EMBL/GenBank/DDBJ databases">
        <authorList>
            <person name="Nowell W R."/>
        </authorList>
    </citation>
    <scope>NUCLEOTIDE SEQUENCE</scope>
</reference>
<accession>A0A814TR70</accession>
<proteinExistence type="predicted"/>
<name>A0A814TR70_9BILA</name>
<evidence type="ECO:0000313" key="4">
    <source>
        <dbReference type="Proteomes" id="UP000663829"/>
    </source>
</evidence>